<sequence length="315" mass="34937">MVSTVQLDAGAFPHILDLVLEASALTTLLAFRGTSHTFKTKVNTVLQRNGYQIVIKGSTTGTPKVTFRDSNVVPKHSAAHLAPSVRLVDVYNSAFNHDLSGLLPFLKPDFIRIFDYTRMTSRLPFSAPTVIISLDAFPTETQCSHSTPSLFSCYTSNEVVARVVINVRTRDKGMPSLSSSQVAVLRFPLNVREAVFLFSQVASHNEGGTLIDDALNNSTPLVNAIVDCMRHSFWMNITFVDTGFMVRRPNDRLPIELYHDAMDQALQAMNEHPQGPYNNQSMGNSSSAQLHFDRTATYRMSIGEEQFTIETMSIG</sequence>
<evidence type="ECO:0000313" key="2">
    <source>
        <dbReference type="Proteomes" id="UP000279236"/>
    </source>
</evidence>
<gene>
    <name evidence="1" type="ORF">EHS24_003771</name>
</gene>
<dbReference type="Proteomes" id="UP000279236">
    <property type="component" value="Unassembled WGS sequence"/>
</dbReference>
<reference evidence="1 2" key="1">
    <citation type="submission" date="2018-11" db="EMBL/GenBank/DDBJ databases">
        <title>Genome sequence of Apiotrichum porosum DSM 27194.</title>
        <authorList>
            <person name="Aliyu H."/>
            <person name="Gorte O."/>
            <person name="Ochsenreither K."/>
        </authorList>
    </citation>
    <scope>NUCLEOTIDE SEQUENCE [LARGE SCALE GENOMIC DNA]</scope>
    <source>
        <strain evidence="1 2">DSM 27194</strain>
    </source>
</reference>
<protein>
    <submittedName>
        <fullName evidence="1">Uncharacterized protein</fullName>
    </submittedName>
</protein>
<dbReference type="EMBL" id="RSCE01000018">
    <property type="protein sequence ID" value="RSH77140.1"/>
    <property type="molecule type" value="Genomic_DNA"/>
</dbReference>
<comment type="caution">
    <text evidence="1">The sequence shown here is derived from an EMBL/GenBank/DDBJ whole genome shotgun (WGS) entry which is preliminary data.</text>
</comment>
<accession>A0A427XDZ3</accession>
<organism evidence="1 2">
    <name type="scientific">Apiotrichum porosum</name>
    <dbReference type="NCBI Taxonomy" id="105984"/>
    <lineage>
        <taxon>Eukaryota</taxon>
        <taxon>Fungi</taxon>
        <taxon>Dikarya</taxon>
        <taxon>Basidiomycota</taxon>
        <taxon>Agaricomycotina</taxon>
        <taxon>Tremellomycetes</taxon>
        <taxon>Trichosporonales</taxon>
        <taxon>Trichosporonaceae</taxon>
        <taxon>Apiotrichum</taxon>
    </lineage>
</organism>
<keyword evidence="2" id="KW-1185">Reference proteome</keyword>
<dbReference type="RefSeq" id="XP_028472287.1">
    <property type="nucleotide sequence ID" value="XM_028619418.1"/>
</dbReference>
<dbReference type="AlphaFoldDB" id="A0A427XDZ3"/>
<name>A0A427XDZ3_9TREE</name>
<dbReference type="GeneID" id="39588314"/>
<evidence type="ECO:0000313" key="1">
    <source>
        <dbReference type="EMBL" id="RSH77140.1"/>
    </source>
</evidence>
<proteinExistence type="predicted"/>